<protein>
    <recommendedName>
        <fullName evidence="7">Phosphatidylglycerol--prolipoprotein diacylglyceryl transferase</fullName>
        <ecNumber evidence="7">2.5.1.145</ecNumber>
    </recommendedName>
</protein>
<comment type="subcellular location">
    <subcellularLocation>
        <location evidence="7">Cell membrane</location>
        <topology evidence="7">Multi-pass membrane protein</topology>
    </subcellularLocation>
</comment>
<keyword evidence="2 7" id="KW-1003">Cell membrane</keyword>
<dbReference type="NCBIfam" id="TIGR00544">
    <property type="entry name" value="lgt"/>
    <property type="match status" value="1"/>
</dbReference>
<dbReference type="InterPro" id="IPR001640">
    <property type="entry name" value="Lgt"/>
</dbReference>
<dbReference type="GO" id="GO:0042158">
    <property type="term" value="P:lipoprotein biosynthetic process"/>
    <property type="evidence" value="ECO:0007669"/>
    <property type="project" value="UniProtKB-UniRule"/>
</dbReference>
<keyword evidence="3 7" id="KW-0808">Transferase</keyword>
<proteinExistence type="inferred from homology"/>
<dbReference type="Proteomes" id="UP000522688">
    <property type="component" value="Unassembled WGS sequence"/>
</dbReference>
<evidence type="ECO:0000313" key="9">
    <source>
        <dbReference type="EMBL" id="GEK82496.1"/>
    </source>
</evidence>
<feature type="transmembrane region" description="Helical" evidence="7">
    <location>
        <begin position="228"/>
        <end position="245"/>
    </location>
</feature>
<keyword evidence="4 7" id="KW-0812">Transmembrane</keyword>
<feature type="transmembrane region" description="Helical" evidence="7">
    <location>
        <begin position="37"/>
        <end position="56"/>
    </location>
</feature>
<organism evidence="10 12">
    <name type="scientific">Frigoribacterium faeni</name>
    <dbReference type="NCBI Taxonomy" id="145483"/>
    <lineage>
        <taxon>Bacteria</taxon>
        <taxon>Bacillati</taxon>
        <taxon>Actinomycetota</taxon>
        <taxon>Actinomycetes</taxon>
        <taxon>Micrococcales</taxon>
        <taxon>Microbacteriaceae</taxon>
        <taxon>Frigoribacterium</taxon>
    </lineage>
</organism>
<dbReference type="PANTHER" id="PTHR30589">
    <property type="entry name" value="PROLIPOPROTEIN DIACYLGLYCERYL TRANSFERASE"/>
    <property type="match status" value="1"/>
</dbReference>
<dbReference type="AlphaFoldDB" id="A0A7W3JHG4"/>
<evidence type="ECO:0000256" key="1">
    <source>
        <dbReference type="ARBA" id="ARBA00007150"/>
    </source>
</evidence>
<comment type="caution">
    <text evidence="10">The sequence shown here is derived from an EMBL/GenBank/DDBJ whole genome shotgun (WGS) entry which is preliminary data.</text>
</comment>
<comment type="pathway">
    <text evidence="7">Protein modification; lipoprotein biosynthesis (diacylglyceryl transfer).</text>
</comment>
<keyword evidence="5 7" id="KW-1133">Transmembrane helix</keyword>
<evidence type="ECO:0000256" key="6">
    <source>
        <dbReference type="ARBA" id="ARBA00023136"/>
    </source>
</evidence>
<dbReference type="UniPathway" id="UPA00664"/>
<dbReference type="PROSITE" id="PS01311">
    <property type="entry name" value="LGT"/>
    <property type="match status" value="1"/>
</dbReference>
<dbReference type="Pfam" id="PF01790">
    <property type="entry name" value="LGT"/>
    <property type="match status" value="1"/>
</dbReference>
<feature type="region of interest" description="Disordered" evidence="8">
    <location>
        <begin position="287"/>
        <end position="332"/>
    </location>
</feature>
<feature type="transmembrane region" description="Helical" evidence="7">
    <location>
        <begin position="199"/>
        <end position="216"/>
    </location>
</feature>
<comment type="function">
    <text evidence="7">Catalyzes the transfer of the diacylglyceryl group from phosphatidylglycerol to the sulfhydryl group of the N-terminal cysteine of a prolipoprotein, the first step in the formation of mature lipoproteins.</text>
</comment>
<dbReference type="HAMAP" id="MF_01147">
    <property type="entry name" value="Lgt"/>
    <property type="match status" value="1"/>
</dbReference>
<evidence type="ECO:0000256" key="4">
    <source>
        <dbReference type="ARBA" id="ARBA00022692"/>
    </source>
</evidence>
<dbReference type="GO" id="GO:0008961">
    <property type="term" value="F:phosphatidylglycerol-prolipoprotein diacylglyceryl transferase activity"/>
    <property type="evidence" value="ECO:0007669"/>
    <property type="project" value="UniProtKB-UniRule"/>
</dbReference>
<evidence type="ECO:0000313" key="11">
    <source>
        <dbReference type="Proteomes" id="UP000321154"/>
    </source>
</evidence>
<keyword evidence="10" id="KW-0449">Lipoprotein</keyword>
<dbReference type="EMBL" id="BJUV01000005">
    <property type="protein sequence ID" value="GEK82496.1"/>
    <property type="molecule type" value="Genomic_DNA"/>
</dbReference>
<feature type="transmembrane region" description="Helical" evidence="7">
    <location>
        <begin position="137"/>
        <end position="158"/>
    </location>
</feature>
<feature type="transmembrane region" description="Helical" evidence="7">
    <location>
        <begin position="68"/>
        <end position="87"/>
    </location>
</feature>
<dbReference type="EC" id="2.5.1.145" evidence="7"/>
<evidence type="ECO:0000256" key="8">
    <source>
        <dbReference type="SAM" id="MobiDB-lite"/>
    </source>
</evidence>
<evidence type="ECO:0000313" key="10">
    <source>
        <dbReference type="EMBL" id="MBA8812868.1"/>
    </source>
</evidence>
<evidence type="ECO:0000256" key="7">
    <source>
        <dbReference type="HAMAP-Rule" id="MF_01147"/>
    </source>
</evidence>
<evidence type="ECO:0000313" key="12">
    <source>
        <dbReference type="Proteomes" id="UP000522688"/>
    </source>
</evidence>
<dbReference type="Proteomes" id="UP000321154">
    <property type="component" value="Unassembled WGS sequence"/>
</dbReference>
<reference evidence="10 12" key="2">
    <citation type="submission" date="2020-07" db="EMBL/GenBank/DDBJ databases">
        <title>Sequencing the genomes of 1000 actinobacteria strains.</title>
        <authorList>
            <person name="Klenk H.-P."/>
        </authorList>
    </citation>
    <scope>NUCLEOTIDE SEQUENCE [LARGE SCALE GENOMIC DNA]</scope>
    <source>
        <strain evidence="10 12">DSM 10309</strain>
    </source>
</reference>
<comment type="catalytic activity">
    <reaction evidence="7">
        <text>L-cysteinyl-[prolipoprotein] + a 1,2-diacyl-sn-glycero-3-phospho-(1'-sn-glycerol) = an S-1,2-diacyl-sn-glyceryl-L-cysteinyl-[prolipoprotein] + sn-glycerol 1-phosphate + H(+)</text>
        <dbReference type="Rhea" id="RHEA:56712"/>
        <dbReference type="Rhea" id="RHEA-COMP:14679"/>
        <dbReference type="Rhea" id="RHEA-COMP:14680"/>
        <dbReference type="ChEBI" id="CHEBI:15378"/>
        <dbReference type="ChEBI" id="CHEBI:29950"/>
        <dbReference type="ChEBI" id="CHEBI:57685"/>
        <dbReference type="ChEBI" id="CHEBI:64716"/>
        <dbReference type="ChEBI" id="CHEBI:140658"/>
        <dbReference type="EC" id="2.5.1.145"/>
    </reaction>
</comment>
<name>A0A7W3JHG4_9MICO</name>
<accession>A0A7W3JHG4</accession>
<evidence type="ECO:0000256" key="3">
    <source>
        <dbReference type="ARBA" id="ARBA00022679"/>
    </source>
</evidence>
<keyword evidence="6 7" id="KW-0472">Membrane</keyword>
<gene>
    <name evidence="7" type="primary">lgt</name>
    <name evidence="10" type="ORF">FB463_001092</name>
    <name evidence="9" type="ORF">FFA01_08050</name>
</gene>
<feature type="transmembrane region" description="Helical" evidence="7">
    <location>
        <begin position="251"/>
        <end position="277"/>
    </location>
</feature>
<reference evidence="9 11" key="1">
    <citation type="submission" date="2019-07" db="EMBL/GenBank/DDBJ databases">
        <title>Whole genome shotgun sequence of Frigoribacterium faeni NBRC 103066.</title>
        <authorList>
            <person name="Hosoyama A."/>
            <person name="Uohara A."/>
            <person name="Ohji S."/>
            <person name="Ichikawa N."/>
        </authorList>
    </citation>
    <scope>NUCLEOTIDE SEQUENCE [LARGE SCALE GENOMIC DNA]</scope>
    <source>
        <strain evidence="9 11">NBRC 103066</strain>
    </source>
</reference>
<evidence type="ECO:0000256" key="5">
    <source>
        <dbReference type="ARBA" id="ARBA00022989"/>
    </source>
</evidence>
<dbReference type="PANTHER" id="PTHR30589:SF0">
    <property type="entry name" value="PHOSPHATIDYLGLYCEROL--PROLIPOPROTEIN DIACYLGLYCERYL TRANSFERASE"/>
    <property type="match status" value="1"/>
</dbReference>
<comment type="similarity">
    <text evidence="1 7">Belongs to the Lgt family.</text>
</comment>
<feature type="compositionally biased region" description="Basic and acidic residues" evidence="8">
    <location>
        <begin position="295"/>
        <end position="308"/>
    </location>
</feature>
<dbReference type="RefSeq" id="WP_244289683.1">
    <property type="nucleotide sequence ID" value="NZ_BAAAHR010000002.1"/>
</dbReference>
<dbReference type="GO" id="GO:0005886">
    <property type="term" value="C:plasma membrane"/>
    <property type="evidence" value="ECO:0007669"/>
    <property type="project" value="UniProtKB-SubCell"/>
</dbReference>
<dbReference type="EMBL" id="JACGWW010000001">
    <property type="protein sequence ID" value="MBA8812868.1"/>
    <property type="molecule type" value="Genomic_DNA"/>
</dbReference>
<feature type="transmembrane region" description="Helical" evidence="7">
    <location>
        <begin position="107"/>
        <end position="130"/>
    </location>
</feature>
<sequence>MFVPLSIPSPSADWQYFDVTAWINETFGASLPGSLRIHAYALCILAGIIIAGVITNQRLRRRGAENGVVIDVMLFAVPLGIIGGRFFHVITHPGDYFAGQEWWRAFAVWEGGLAIYGALLFGAVGVWLGCRYSGLRFWVFADALAPGLLVAQACGRLGNWFNNELFGMPTDLPWGLEIDSSNPAYPTGLPEGTLFHPTFLYEIIWMLAGVAILLLIERRTTLQWGKALSFYLVWYGIGRAWFESIRTDPSLLFFGIRTNVWMSFAAIVLGVVIYVLATRRHPGGVPSAYAPGRSPIERDSEVDSRRTEADDDEPELVAVGASDDNTDTTPRS</sequence>
<feature type="binding site" evidence="7">
    <location>
        <position position="156"/>
    </location>
    <ligand>
        <name>a 1,2-diacyl-sn-glycero-3-phospho-(1'-sn-glycerol)</name>
        <dbReference type="ChEBI" id="CHEBI:64716"/>
    </ligand>
</feature>
<evidence type="ECO:0000256" key="2">
    <source>
        <dbReference type="ARBA" id="ARBA00022475"/>
    </source>
</evidence>
<keyword evidence="11" id="KW-1185">Reference proteome</keyword>